<feature type="transmembrane region" description="Helical" evidence="1">
    <location>
        <begin position="40"/>
        <end position="56"/>
    </location>
</feature>
<dbReference type="Pfam" id="PF02592">
    <property type="entry name" value="Vut_1"/>
    <property type="match status" value="1"/>
</dbReference>
<proteinExistence type="inferred from homology"/>
<keyword evidence="1" id="KW-0472">Membrane</keyword>
<evidence type="ECO:0008006" key="3">
    <source>
        <dbReference type="Google" id="ProtNLM"/>
    </source>
</evidence>
<accession>A0A381WR01</accession>
<keyword evidence="1" id="KW-0812">Transmembrane</keyword>
<gene>
    <name evidence="2" type="ORF">METZ01_LOCUS107800</name>
</gene>
<dbReference type="InterPro" id="IPR003744">
    <property type="entry name" value="YhhQ"/>
</dbReference>
<reference evidence="2" key="1">
    <citation type="submission" date="2018-05" db="EMBL/GenBank/DDBJ databases">
        <authorList>
            <person name="Lanie J.A."/>
            <person name="Ng W.-L."/>
            <person name="Kazmierczak K.M."/>
            <person name="Andrzejewski T.M."/>
            <person name="Davidsen T.M."/>
            <person name="Wayne K.J."/>
            <person name="Tettelin H."/>
            <person name="Glass J.I."/>
            <person name="Rusch D."/>
            <person name="Podicherti R."/>
            <person name="Tsui H.-C.T."/>
            <person name="Winkler M.E."/>
        </authorList>
    </citation>
    <scope>NUCLEOTIDE SEQUENCE</scope>
</reference>
<feature type="transmembrane region" description="Helical" evidence="1">
    <location>
        <begin position="96"/>
        <end position="118"/>
    </location>
</feature>
<keyword evidence="1" id="KW-1133">Transmembrane helix</keyword>
<dbReference type="PANTHER" id="PTHR34300:SF2">
    <property type="entry name" value="QUEUOSINE PRECURSOR TRANSPORTER-RELATED"/>
    <property type="match status" value="1"/>
</dbReference>
<feature type="transmembrane region" description="Helical" evidence="1">
    <location>
        <begin position="62"/>
        <end position="84"/>
    </location>
</feature>
<evidence type="ECO:0000313" key="2">
    <source>
        <dbReference type="EMBL" id="SVA54946.1"/>
    </source>
</evidence>
<dbReference type="AlphaFoldDB" id="A0A381WR01"/>
<organism evidence="2">
    <name type="scientific">marine metagenome</name>
    <dbReference type="NCBI Taxonomy" id="408172"/>
    <lineage>
        <taxon>unclassified sequences</taxon>
        <taxon>metagenomes</taxon>
        <taxon>ecological metagenomes</taxon>
    </lineage>
</organism>
<protein>
    <recommendedName>
        <fullName evidence="3">Queuosine precursor transporter</fullName>
    </recommendedName>
</protein>
<sequence>MFPESVQLYFSTHQDQLYLITLILDLGFTVMMYRFFGRHGLLACIVLSILLANLQGPKLTVIFGMQTSLGVIFYSSIFFATDLMSEKFGKKAADGAVMMGFSISVIILMMLSISLLFLPSIQNGQTFSTEVHEAFIRILDFTPRFIFGSLLAYLISQRFDVWCFHKIKAWTNGKHLWLRNNLSTMASQTIDTTLYSLVVWWGIVDLVTAVQLGLAKMVFKIAIAAFDTPFIYWARNWSIKDSTQ</sequence>
<dbReference type="NCBIfam" id="TIGR00697">
    <property type="entry name" value="queuosine precursor transporter"/>
    <property type="match status" value="1"/>
</dbReference>
<dbReference type="EMBL" id="UINC01012603">
    <property type="protein sequence ID" value="SVA54946.1"/>
    <property type="molecule type" value="Genomic_DNA"/>
</dbReference>
<dbReference type="HAMAP" id="MF_02088">
    <property type="entry name" value="Q_prec_transport"/>
    <property type="match status" value="1"/>
</dbReference>
<dbReference type="PANTHER" id="PTHR34300">
    <property type="entry name" value="QUEUOSINE PRECURSOR TRANSPORTER-RELATED"/>
    <property type="match status" value="1"/>
</dbReference>
<feature type="transmembrane region" description="Helical" evidence="1">
    <location>
        <begin position="194"/>
        <end position="214"/>
    </location>
</feature>
<evidence type="ECO:0000256" key="1">
    <source>
        <dbReference type="SAM" id="Phobius"/>
    </source>
</evidence>
<name>A0A381WR01_9ZZZZ</name>